<organism evidence="3 4">
    <name type="scientific">Pedobacter polaris</name>
    <dbReference type="NCBI Taxonomy" id="2571273"/>
    <lineage>
        <taxon>Bacteria</taxon>
        <taxon>Pseudomonadati</taxon>
        <taxon>Bacteroidota</taxon>
        <taxon>Sphingobacteriia</taxon>
        <taxon>Sphingobacteriales</taxon>
        <taxon>Sphingobacteriaceae</taxon>
        <taxon>Pedobacter</taxon>
    </lineage>
</organism>
<feature type="signal peptide" evidence="1">
    <location>
        <begin position="1"/>
        <end position="20"/>
    </location>
</feature>
<proteinExistence type="predicted"/>
<feature type="domain" description="YaiO beta-barrel" evidence="2">
    <location>
        <begin position="116"/>
        <end position="286"/>
    </location>
</feature>
<feature type="chain" id="PRO_5020275723" evidence="1">
    <location>
        <begin position="21"/>
        <end position="348"/>
    </location>
</feature>
<dbReference type="Pfam" id="PF14559">
    <property type="entry name" value="TPR_19"/>
    <property type="match status" value="1"/>
</dbReference>
<name>A0A4U1CYM2_9SPHI</name>
<dbReference type="Pfam" id="PF19413">
    <property type="entry name" value="YaiO"/>
    <property type="match status" value="1"/>
</dbReference>
<dbReference type="InterPro" id="IPR030887">
    <property type="entry name" value="Beta-barrel_YaiO"/>
</dbReference>
<dbReference type="NCBIfam" id="TIGR04390">
    <property type="entry name" value="OMP_YaiO_dom"/>
    <property type="match status" value="1"/>
</dbReference>
<dbReference type="AlphaFoldDB" id="A0A4U1CYM2"/>
<sequence length="348" mass="40151">MRNKVIFVLLLCLVTLHALAQKVDVDELLKQATYQTNIKQNYPNAIVLAKRALAISPDYTDVRLLLAKLYKLTNQPERARAEYNRILEKSPTHTDALAGVKSIDNNEQEQKIANLKNRLTITYNPTFFEKDGKKAWNLISTSYAREEKFGSIIGRINYLDRAYASGYQFEVEAYPKHKKAYSYLNFAYSNAAVFQKYKASYSYIKSFPKGWEGELGIRYQYNTNSLFSYGGAVGKYFQNYWVNLKAFVTPSEGKIAQSYTLTSRYYFNTADDYVTAIIGTGVSPDDRTRNSNFSERLEANAFRLSLGYQKLIWSRNTIAILGTYNRQEYIVGKKENEYDFAVSFQHRF</sequence>
<gene>
    <name evidence="3" type="primary">yaiO</name>
    <name evidence="3" type="ORF">FA048_03780</name>
</gene>
<reference evidence="3 4" key="1">
    <citation type="submission" date="2019-04" db="EMBL/GenBank/DDBJ databases">
        <title>Pedobacter sp. RP-3-22 sp. nov., isolated from Arctic soil.</title>
        <authorList>
            <person name="Dahal R.H."/>
            <person name="Kim D.-U."/>
        </authorList>
    </citation>
    <scope>NUCLEOTIDE SEQUENCE [LARGE SCALE GENOMIC DNA]</scope>
    <source>
        <strain evidence="3 4">RP-3-22</strain>
    </source>
</reference>
<dbReference type="InterPro" id="IPR011990">
    <property type="entry name" value="TPR-like_helical_dom_sf"/>
</dbReference>
<dbReference type="EMBL" id="SWBR01000001">
    <property type="protein sequence ID" value="TKC12749.1"/>
    <property type="molecule type" value="Genomic_DNA"/>
</dbReference>
<dbReference type="OrthoDB" id="742239at2"/>
<evidence type="ECO:0000259" key="2">
    <source>
        <dbReference type="Pfam" id="PF19413"/>
    </source>
</evidence>
<evidence type="ECO:0000313" key="4">
    <source>
        <dbReference type="Proteomes" id="UP000309488"/>
    </source>
</evidence>
<evidence type="ECO:0000256" key="1">
    <source>
        <dbReference type="SAM" id="SignalP"/>
    </source>
</evidence>
<dbReference type="Proteomes" id="UP000309488">
    <property type="component" value="Unassembled WGS sequence"/>
</dbReference>
<accession>A0A4U1CYM2</accession>
<dbReference type="RefSeq" id="WP_136838873.1">
    <property type="nucleotide sequence ID" value="NZ_SWBR01000001.1"/>
</dbReference>
<protein>
    <submittedName>
        <fullName evidence="3">YaiO family outer membrane beta-barrel protein</fullName>
    </submittedName>
</protein>
<dbReference type="Gene3D" id="1.25.40.10">
    <property type="entry name" value="Tetratricopeptide repeat domain"/>
    <property type="match status" value="1"/>
</dbReference>
<comment type="caution">
    <text evidence="3">The sequence shown here is derived from an EMBL/GenBank/DDBJ whole genome shotgun (WGS) entry which is preliminary data.</text>
</comment>
<keyword evidence="4" id="KW-1185">Reference proteome</keyword>
<evidence type="ECO:0000313" key="3">
    <source>
        <dbReference type="EMBL" id="TKC12749.1"/>
    </source>
</evidence>
<dbReference type="SUPFAM" id="SSF48452">
    <property type="entry name" value="TPR-like"/>
    <property type="match status" value="1"/>
</dbReference>
<keyword evidence="1" id="KW-0732">Signal</keyword>